<accession>A0A7W2AQ84</accession>
<reference evidence="1 2" key="1">
    <citation type="submission" date="2020-07" db="EMBL/GenBank/DDBJ databases">
        <title>Thermoactinomyces phylogeny.</title>
        <authorList>
            <person name="Dunlap C."/>
        </authorList>
    </citation>
    <scope>NUCLEOTIDE SEQUENCE [LARGE SCALE GENOMIC DNA]</scope>
    <source>
        <strain evidence="1 2">AMNI-1</strain>
    </source>
</reference>
<evidence type="ECO:0000313" key="2">
    <source>
        <dbReference type="Proteomes" id="UP000538292"/>
    </source>
</evidence>
<dbReference type="AlphaFoldDB" id="A0A7W2AQ84"/>
<gene>
    <name evidence="1" type="ORF">H2C83_05130</name>
</gene>
<evidence type="ECO:0000313" key="1">
    <source>
        <dbReference type="EMBL" id="MBA4601714.1"/>
    </source>
</evidence>
<organism evidence="1 2">
    <name type="scientific">Thermoactinomyces mirandus</name>
    <dbReference type="NCBI Taxonomy" id="2756294"/>
    <lineage>
        <taxon>Bacteria</taxon>
        <taxon>Bacillati</taxon>
        <taxon>Bacillota</taxon>
        <taxon>Bacilli</taxon>
        <taxon>Bacillales</taxon>
        <taxon>Thermoactinomycetaceae</taxon>
        <taxon>Thermoactinomyces</taxon>
    </lineage>
</organism>
<keyword evidence="2" id="KW-1185">Reference proteome</keyword>
<dbReference type="Proteomes" id="UP000538292">
    <property type="component" value="Unassembled WGS sequence"/>
</dbReference>
<dbReference type="EMBL" id="JACEOL010000015">
    <property type="protein sequence ID" value="MBA4601714.1"/>
    <property type="molecule type" value="Genomic_DNA"/>
</dbReference>
<sequence length="142" mass="16591">MVTNEIIPGVRIGKFYIGENVDILKKKLSGRVDIEKGSQSIVLKTENMSFWIDKRTNKVFQIGVTNNFKGKFLDRIGLGSTLLDVQKSIGEWEEEFDVYILPKYPGICFELKDIDDYEEEWNESEMPINAIYIYDQNYFDEK</sequence>
<protein>
    <submittedName>
        <fullName evidence="1">Uncharacterized protein</fullName>
    </submittedName>
</protein>
<comment type="caution">
    <text evidence="1">The sequence shown here is derived from an EMBL/GenBank/DDBJ whole genome shotgun (WGS) entry which is preliminary data.</text>
</comment>
<proteinExistence type="predicted"/>
<name>A0A7W2AQ84_9BACL</name>
<dbReference type="RefSeq" id="WP_181738501.1">
    <property type="nucleotide sequence ID" value="NZ_JACEOL010000015.1"/>
</dbReference>